<gene>
    <name evidence="2" type="ORF">ABID43_001695</name>
</gene>
<evidence type="ECO:0000313" key="3">
    <source>
        <dbReference type="Proteomes" id="UP001549145"/>
    </source>
</evidence>
<dbReference type="InterPro" id="IPR050483">
    <property type="entry name" value="CoA-transferase_III_domain"/>
</dbReference>
<accession>A0ABV2L2W4</accession>
<evidence type="ECO:0000256" key="1">
    <source>
        <dbReference type="ARBA" id="ARBA00022679"/>
    </source>
</evidence>
<dbReference type="PANTHER" id="PTHR48207">
    <property type="entry name" value="SUCCINATE--HYDROXYMETHYLGLUTARATE COA-TRANSFERASE"/>
    <property type="match status" value="1"/>
</dbReference>
<dbReference type="InterPro" id="IPR023606">
    <property type="entry name" value="CoA-Trfase_III_dom_1_sf"/>
</dbReference>
<dbReference type="SUPFAM" id="SSF89796">
    <property type="entry name" value="CoA-transferase family III (CaiB/BaiF)"/>
    <property type="match status" value="1"/>
</dbReference>
<dbReference type="Gene3D" id="3.30.1540.10">
    <property type="entry name" value="formyl-coa transferase, domain 3"/>
    <property type="match status" value="1"/>
</dbReference>
<dbReference type="InterPro" id="IPR003673">
    <property type="entry name" value="CoA-Trfase_fam_III"/>
</dbReference>
<dbReference type="EMBL" id="JBEPMM010000003">
    <property type="protein sequence ID" value="MET3692164.1"/>
    <property type="molecule type" value="Genomic_DNA"/>
</dbReference>
<evidence type="ECO:0000313" key="2">
    <source>
        <dbReference type="EMBL" id="MET3692164.1"/>
    </source>
</evidence>
<name>A0ABV2L2W4_9HYPH</name>
<dbReference type="Gene3D" id="3.40.50.10540">
    <property type="entry name" value="Crotonobetainyl-coa:carnitine coa-transferase, domain 1"/>
    <property type="match status" value="1"/>
</dbReference>
<protein>
    <submittedName>
        <fullName evidence="2">Crotonobetainyl-CoA:carnitine CoA-transferase CaiB-like acyl-CoA transferase</fullName>
    </submittedName>
</protein>
<dbReference type="InterPro" id="IPR044855">
    <property type="entry name" value="CoA-Trfase_III_dom3_sf"/>
</dbReference>
<organism evidence="2 3">
    <name type="scientific">Methylobacterium goesingense</name>
    <dbReference type="NCBI Taxonomy" id="243690"/>
    <lineage>
        <taxon>Bacteria</taxon>
        <taxon>Pseudomonadati</taxon>
        <taxon>Pseudomonadota</taxon>
        <taxon>Alphaproteobacteria</taxon>
        <taxon>Hyphomicrobiales</taxon>
        <taxon>Methylobacteriaceae</taxon>
        <taxon>Methylobacterium</taxon>
    </lineage>
</organism>
<keyword evidence="1" id="KW-0808">Transferase</keyword>
<keyword evidence="3" id="KW-1185">Reference proteome</keyword>
<dbReference type="Pfam" id="PF02515">
    <property type="entry name" value="CoA_transf_3"/>
    <property type="match status" value="1"/>
</dbReference>
<reference evidence="2 3" key="1">
    <citation type="submission" date="2024-06" db="EMBL/GenBank/DDBJ databases">
        <title>Genomic Encyclopedia of Type Strains, Phase IV (KMG-IV): sequencing the most valuable type-strain genomes for metagenomic binning, comparative biology and taxonomic classification.</title>
        <authorList>
            <person name="Goeker M."/>
        </authorList>
    </citation>
    <scope>NUCLEOTIDE SEQUENCE [LARGE SCALE GENOMIC DNA]</scope>
    <source>
        <strain evidence="2 3">DSM 21331</strain>
    </source>
</reference>
<dbReference type="Proteomes" id="UP001549145">
    <property type="component" value="Unassembled WGS sequence"/>
</dbReference>
<sequence length="403" mass="42586">MGETTAHDGSTSTAPDLPLAGIRVLDLSRVLAGPWCAMCLGDLGAEVIKVEHPERGDDTRDWGLRTGDTNTSYFDSANRNKRSITLDLASPEGLATARALARTCDVVVQNFKTGGADRLGLGYAALSAENPRLIYCSISGYASDGPEASRPGYDIVVQGEAGLMALNGEAERPPLKFGLAAVDLFTGQYAAQGVLAALFQRERTGRGRHIELALFDSGVALTAYCGLEAMVRGHDPVRAGNAHPSIAPYGVFETGDGPIVLAVGNNGQYRRLCEQVLGCPDLAVDPRFATNLERSRNRAAFLPVIEAELARWTRADLLARLDAAGIPCGEVLGLHAALTSERARAGHLVLPGSEAAGHVLAPPYRIDGARLPVRRMPPALGASSAEIHAELDLAAGPDDRPDR</sequence>
<proteinExistence type="predicted"/>
<dbReference type="PANTHER" id="PTHR48207:SF3">
    <property type="entry name" value="SUCCINATE--HYDROXYMETHYLGLUTARATE COA-TRANSFERASE"/>
    <property type="match status" value="1"/>
</dbReference>
<comment type="caution">
    <text evidence="2">The sequence shown here is derived from an EMBL/GenBank/DDBJ whole genome shotgun (WGS) entry which is preliminary data.</text>
</comment>
<dbReference type="RefSeq" id="WP_238282089.1">
    <property type="nucleotide sequence ID" value="NZ_BPQL01000152.1"/>
</dbReference>